<reference evidence="2 3" key="1">
    <citation type="journal article" date="2016" name="Nat. Commun.">
        <title>Thousands of microbial genomes shed light on interconnected biogeochemical processes in an aquifer system.</title>
        <authorList>
            <person name="Anantharaman K."/>
            <person name="Brown C.T."/>
            <person name="Hug L.A."/>
            <person name="Sharon I."/>
            <person name="Castelle C.J."/>
            <person name="Probst A.J."/>
            <person name="Thomas B.C."/>
            <person name="Singh A."/>
            <person name="Wilkins M.J."/>
            <person name="Karaoz U."/>
            <person name="Brodie E.L."/>
            <person name="Williams K.H."/>
            <person name="Hubbard S.S."/>
            <person name="Banfield J.F."/>
        </authorList>
    </citation>
    <scope>NUCLEOTIDE SEQUENCE [LARGE SCALE GENOMIC DNA]</scope>
</reference>
<sequence>MKLNIIPIRQVEPKECTMVCLRMILNYYDVDHVIQDIYKGLFKAYDGSSYNTEIARFAQNKGFKVTCFAYHLYITDPSDNKLSKKELIDKLNQELTQPWFDKENTLLVESTIKAIKDGVDYKIKKPSTNTIVSYLEKGVPLIASVSYSALHNAQGNVFEGHDIILSGYEDGNITYIDPEHAKEETISIEDLMFAIISRRAISTSAYLIAVEKSS</sequence>
<dbReference type="Pfam" id="PF03412">
    <property type="entry name" value="Peptidase_C39"/>
    <property type="match status" value="1"/>
</dbReference>
<proteinExistence type="predicted"/>
<accession>A0A1F5EYA3</accession>
<dbReference type="GO" id="GO:0016020">
    <property type="term" value="C:membrane"/>
    <property type="evidence" value="ECO:0007669"/>
    <property type="project" value="InterPro"/>
</dbReference>
<evidence type="ECO:0000313" key="2">
    <source>
        <dbReference type="EMBL" id="OGD72391.1"/>
    </source>
</evidence>
<gene>
    <name evidence="2" type="ORF">A2703_01615</name>
</gene>
<dbReference type="EMBL" id="MFAG01000005">
    <property type="protein sequence ID" value="OGD72391.1"/>
    <property type="molecule type" value="Genomic_DNA"/>
</dbReference>
<dbReference type="GO" id="GO:0005524">
    <property type="term" value="F:ATP binding"/>
    <property type="evidence" value="ECO:0007669"/>
    <property type="project" value="InterPro"/>
</dbReference>
<dbReference type="GO" id="GO:0006508">
    <property type="term" value="P:proteolysis"/>
    <property type="evidence" value="ECO:0007669"/>
    <property type="project" value="InterPro"/>
</dbReference>
<evidence type="ECO:0000313" key="3">
    <source>
        <dbReference type="Proteomes" id="UP000177979"/>
    </source>
</evidence>
<organism evidence="2 3">
    <name type="scientific">Candidatus Collierbacteria bacterium RIFCSPHIGHO2_01_FULL_50_25</name>
    <dbReference type="NCBI Taxonomy" id="1817722"/>
    <lineage>
        <taxon>Bacteria</taxon>
        <taxon>Candidatus Collieribacteriota</taxon>
    </lineage>
</organism>
<dbReference type="GO" id="GO:0008233">
    <property type="term" value="F:peptidase activity"/>
    <property type="evidence" value="ECO:0007669"/>
    <property type="project" value="InterPro"/>
</dbReference>
<name>A0A1F5EYA3_9BACT</name>
<dbReference type="Gene3D" id="3.90.70.10">
    <property type="entry name" value="Cysteine proteinases"/>
    <property type="match status" value="1"/>
</dbReference>
<dbReference type="InterPro" id="IPR005074">
    <property type="entry name" value="Peptidase_C39"/>
</dbReference>
<protein>
    <recommendedName>
        <fullName evidence="1">Peptidase C39 domain-containing protein</fullName>
    </recommendedName>
</protein>
<dbReference type="AlphaFoldDB" id="A0A1F5EYA3"/>
<feature type="domain" description="Peptidase C39" evidence="1">
    <location>
        <begin position="8"/>
        <end position="68"/>
    </location>
</feature>
<dbReference type="Proteomes" id="UP000177979">
    <property type="component" value="Unassembled WGS sequence"/>
</dbReference>
<comment type="caution">
    <text evidence="2">The sequence shown here is derived from an EMBL/GenBank/DDBJ whole genome shotgun (WGS) entry which is preliminary data.</text>
</comment>
<evidence type="ECO:0000259" key="1">
    <source>
        <dbReference type="Pfam" id="PF03412"/>
    </source>
</evidence>